<reference evidence="3" key="1">
    <citation type="journal article" date="2011" name="J. Bacteriol.">
        <title>Genome sequences of eight morphologically diverse alphaproteobacteria.</title>
        <authorList>
            <consortium name="US DOE Joint Genome Institute"/>
            <person name="Brown P.J."/>
            <person name="Kysela D.T."/>
            <person name="Buechlein A."/>
            <person name="Hemmerich C."/>
            <person name="Brun Y.V."/>
        </authorList>
    </citation>
    <scope>NUCLEOTIDE SEQUENCE [LARGE SCALE GENOMIC DNA]</scope>
    <source>
        <strain evidence="3">ATCC 17100 / ATH 3.1.1 / DSM 162 / LMG 4299</strain>
    </source>
</reference>
<dbReference type="AlphaFoldDB" id="E3I6N5"/>
<sequence length="97" mass="10948">MEQKATPYTYSDWMLLFVAAQAVIDLYTPNATFGATVGLAMICAAFRFLHYIAERLALFTVKWRGAVARTIVMTFVLCAGIWFIPDILQYIVHHSGK</sequence>
<evidence type="ECO:0000313" key="3">
    <source>
        <dbReference type="Proteomes" id="UP000001399"/>
    </source>
</evidence>
<keyword evidence="1" id="KW-1133">Transmembrane helix</keyword>
<organism evidence="2 3">
    <name type="scientific">Rhodomicrobium vannielii (strain ATCC 17100 / DSM 162 / LMG 4299 / NCIMB 10020 / ATH 3.1.1)</name>
    <dbReference type="NCBI Taxonomy" id="648757"/>
    <lineage>
        <taxon>Bacteria</taxon>
        <taxon>Pseudomonadati</taxon>
        <taxon>Pseudomonadota</taxon>
        <taxon>Alphaproteobacteria</taxon>
        <taxon>Hyphomicrobiales</taxon>
        <taxon>Hyphomicrobiaceae</taxon>
        <taxon>Rhodomicrobium</taxon>
    </lineage>
</organism>
<dbReference type="Proteomes" id="UP000001399">
    <property type="component" value="Chromosome"/>
</dbReference>
<dbReference type="KEGG" id="rva:Rvan_1425"/>
<dbReference type="EMBL" id="CP002292">
    <property type="protein sequence ID" value="ADP70682.1"/>
    <property type="molecule type" value="Genomic_DNA"/>
</dbReference>
<protein>
    <submittedName>
        <fullName evidence="2">Uncharacterized protein</fullName>
    </submittedName>
</protein>
<proteinExistence type="predicted"/>
<evidence type="ECO:0000313" key="2">
    <source>
        <dbReference type="EMBL" id="ADP70682.1"/>
    </source>
</evidence>
<evidence type="ECO:0000256" key="1">
    <source>
        <dbReference type="SAM" id="Phobius"/>
    </source>
</evidence>
<name>E3I6N5_RHOVT</name>
<keyword evidence="1" id="KW-0812">Transmembrane</keyword>
<feature type="transmembrane region" description="Helical" evidence="1">
    <location>
        <begin position="30"/>
        <end position="49"/>
    </location>
</feature>
<accession>E3I6N5</accession>
<keyword evidence="3" id="KW-1185">Reference proteome</keyword>
<dbReference type="RefSeq" id="WP_013419084.1">
    <property type="nucleotide sequence ID" value="NC_014664.1"/>
</dbReference>
<gene>
    <name evidence="2" type="ordered locus">Rvan_1425</name>
</gene>
<dbReference type="STRING" id="648757.Rvan_1425"/>
<keyword evidence="1" id="KW-0472">Membrane</keyword>
<feature type="transmembrane region" description="Helical" evidence="1">
    <location>
        <begin position="70"/>
        <end position="92"/>
    </location>
</feature>
<dbReference type="HOGENOM" id="CLU_2344804_0_0_5"/>